<protein>
    <recommendedName>
        <fullName evidence="1">protein-ribulosamine 3-kinase</fullName>
        <ecNumber evidence="1">2.7.1.172</ecNumber>
    </recommendedName>
</protein>
<evidence type="ECO:0000313" key="4">
    <source>
        <dbReference type="EMBL" id="KAE8268899.1"/>
    </source>
</evidence>
<dbReference type="AlphaFoldDB" id="A0A8X7NAD6"/>
<accession>A0A8X7NAD6</accession>
<comment type="caution">
    <text evidence="4">The sequence shown here is derived from an EMBL/GenBank/DDBJ whole genome shotgun (WGS) entry which is preliminary data.</text>
</comment>
<name>A0A8X7NAD6_9BASI</name>
<evidence type="ECO:0000256" key="1">
    <source>
        <dbReference type="ARBA" id="ARBA00011961"/>
    </source>
</evidence>
<dbReference type="InterPro" id="IPR011009">
    <property type="entry name" value="Kinase-like_dom_sf"/>
</dbReference>
<dbReference type="InterPro" id="IPR016477">
    <property type="entry name" value="Fructo-/Ketosamine-3-kinase"/>
</dbReference>
<dbReference type="PIRSF" id="PIRSF006221">
    <property type="entry name" value="Ketosamine-3-kinase"/>
    <property type="match status" value="1"/>
</dbReference>
<evidence type="ECO:0000313" key="5">
    <source>
        <dbReference type="Proteomes" id="UP000078113"/>
    </source>
</evidence>
<comment type="catalytic activity">
    <reaction evidence="2">
        <text>N(6)-D-ribulosyl-L-lysyl-[protein] + ATP = N(6)-(3-O-phospho-D-ribulosyl)-L-lysyl-[protein] + ADP + H(+)</text>
        <dbReference type="Rhea" id="RHEA:48432"/>
        <dbReference type="Rhea" id="RHEA-COMP:12103"/>
        <dbReference type="Rhea" id="RHEA-COMP:12104"/>
        <dbReference type="ChEBI" id="CHEBI:15378"/>
        <dbReference type="ChEBI" id="CHEBI:30616"/>
        <dbReference type="ChEBI" id="CHEBI:90418"/>
        <dbReference type="ChEBI" id="CHEBI:90420"/>
        <dbReference type="ChEBI" id="CHEBI:456216"/>
        <dbReference type="EC" id="2.7.1.172"/>
    </reaction>
    <physiologicalReaction direction="left-to-right" evidence="2">
        <dbReference type="Rhea" id="RHEA:48433"/>
    </physiologicalReaction>
</comment>
<reference evidence="4" key="2">
    <citation type="journal article" date="2019" name="IMA Fungus">
        <title>Genome sequencing and comparison of five Tilletia species to identify candidate genes for the detection of regulated species infecting wheat.</title>
        <authorList>
            <person name="Nguyen H.D.T."/>
            <person name="Sultana T."/>
            <person name="Kesanakurti P."/>
            <person name="Hambleton S."/>
        </authorList>
    </citation>
    <scope>NUCLEOTIDE SEQUENCE</scope>
    <source>
        <strain evidence="4">DAOMC 236422</strain>
    </source>
</reference>
<dbReference type="GO" id="GO:0102193">
    <property type="term" value="F:protein-ribulosamine 3-kinase activity"/>
    <property type="evidence" value="ECO:0007669"/>
    <property type="project" value="UniProtKB-EC"/>
</dbReference>
<proteinExistence type="inferred from homology"/>
<dbReference type="Proteomes" id="UP000078113">
    <property type="component" value="Unassembled WGS sequence"/>
</dbReference>
<dbReference type="SUPFAM" id="SSF56112">
    <property type="entry name" value="Protein kinase-like (PK-like)"/>
    <property type="match status" value="1"/>
</dbReference>
<organism evidence="4 5">
    <name type="scientific">Tilletia walkeri</name>
    <dbReference type="NCBI Taxonomy" id="117179"/>
    <lineage>
        <taxon>Eukaryota</taxon>
        <taxon>Fungi</taxon>
        <taxon>Dikarya</taxon>
        <taxon>Basidiomycota</taxon>
        <taxon>Ustilaginomycotina</taxon>
        <taxon>Exobasidiomycetes</taxon>
        <taxon>Tilletiales</taxon>
        <taxon>Tilletiaceae</taxon>
        <taxon>Tilletia</taxon>
    </lineage>
</organism>
<sequence>MSVEGALKAALEKHCSHLGSSFVHAGSSRIKVEPSGKLLFGKVASPEAQVLGEAASLRALRKACEQAGLNDEECIVPRIYGSGTSEKEGRTSQGYLITDYLTLAPGLDSSGQAKLGRRLAQVHSASPPERRYGFQVPTHCGVTEQDNTFESDWRTFWERRRIGSLVERIGDKRLSALQEEMQSSGVYDLLLNPVRDVQPSCIHGDLWSGNVGTDKATGEPMIFDSSYYGHGEAELGIAQMFGGFTQDFYEAYHEIVSGWALRTCCGGR</sequence>
<keyword evidence="3" id="KW-0808">Transferase</keyword>
<dbReference type="Gene3D" id="3.90.1200.10">
    <property type="match status" value="1"/>
</dbReference>
<keyword evidence="3" id="KW-0418">Kinase</keyword>
<reference evidence="4" key="1">
    <citation type="submission" date="2016-04" db="EMBL/GenBank/DDBJ databases">
        <authorList>
            <person name="Nguyen H.D."/>
            <person name="Samba Siva P."/>
            <person name="Cullis J."/>
            <person name="Levesque C.A."/>
            <person name="Hambleton S."/>
        </authorList>
    </citation>
    <scope>NUCLEOTIDE SEQUENCE</scope>
    <source>
        <strain evidence="4">DAOMC 236422</strain>
    </source>
</reference>
<keyword evidence="5" id="KW-1185">Reference proteome</keyword>
<evidence type="ECO:0000256" key="3">
    <source>
        <dbReference type="PIRNR" id="PIRNR006221"/>
    </source>
</evidence>
<dbReference type="Pfam" id="PF03881">
    <property type="entry name" value="Fructosamin_kin"/>
    <property type="match status" value="1"/>
</dbReference>
<gene>
    <name evidence="4" type="ORF">A4X09_0g3439</name>
</gene>
<dbReference type="EC" id="2.7.1.172" evidence="1"/>
<comment type="similarity">
    <text evidence="3">Belongs to the fructosamine kinase family.</text>
</comment>
<dbReference type="PANTHER" id="PTHR12149">
    <property type="entry name" value="FRUCTOSAMINE 3 KINASE-RELATED PROTEIN"/>
    <property type="match status" value="1"/>
</dbReference>
<dbReference type="EMBL" id="LWDG02000122">
    <property type="protein sequence ID" value="KAE8268899.1"/>
    <property type="molecule type" value="Genomic_DNA"/>
</dbReference>
<dbReference type="PANTHER" id="PTHR12149:SF8">
    <property type="entry name" value="PROTEIN-RIBULOSAMINE 3-KINASE"/>
    <property type="match status" value="1"/>
</dbReference>
<dbReference type="GO" id="GO:0016301">
    <property type="term" value="F:kinase activity"/>
    <property type="evidence" value="ECO:0007669"/>
    <property type="project" value="UniProtKB-UniRule"/>
</dbReference>
<evidence type="ECO:0000256" key="2">
    <source>
        <dbReference type="ARBA" id="ARBA00048655"/>
    </source>
</evidence>